<evidence type="ECO:0000313" key="3">
    <source>
        <dbReference type="Proteomes" id="UP000570823"/>
    </source>
</evidence>
<accession>A0A7K4HMF2</accession>
<comment type="similarity">
    <text evidence="1">Belongs to the ComF/GntX family.</text>
</comment>
<organism evidence="2 3">
    <name type="scientific">Methanofollis tationis</name>
    <dbReference type="NCBI Taxonomy" id="81417"/>
    <lineage>
        <taxon>Archaea</taxon>
        <taxon>Methanobacteriati</taxon>
        <taxon>Methanobacteriota</taxon>
        <taxon>Stenosarchaea group</taxon>
        <taxon>Methanomicrobia</taxon>
        <taxon>Methanomicrobiales</taxon>
        <taxon>Methanomicrobiaceae</taxon>
        <taxon>Methanofollis</taxon>
    </lineage>
</organism>
<dbReference type="CDD" id="cd06223">
    <property type="entry name" value="PRTases_typeI"/>
    <property type="match status" value="1"/>
</dbReference>
<dbReference type="SUPFAM" id="SSF53271">
    <property type="entry name" value="PRTase-like"/>
    <property type="match status" value="1"/>
</dbReference>
<comment type="caution">
    <text evidence="2">The sequence shown here is derived from an EMBL/GenBank/DDBJ whole genome shotgun (WGS) entry which is preliminary data.</text>
</comment>
<dbReference type="InterPro" id="IPR029057">
    <property type="entry name" value="PRTase-like"/>
</dbReference>
<proteinExistence type="inferred from homology"/>
<keyword evidence="3" id="KW-1185">Reference proteome</keyword>
<dbReference type="EMBL" id="JABXWR010000001">
    <property type="protein sequence ID" value="NVO66445.1"/>
    <property type="molecule type" value="Genomic_DNA"/>
</dbReference>
<dbReference type="InterPro" id="IPR051910">
    <property type="entry name" value="ComF/GntX_DNA_util-trans"/>
</dbReference>
<gene>
    <name evidence="2" type="ORF">HWN36_03745</name>
</gene>
<dbReference type="OrthoDB" id="106164at2157"/>
<name>A0A7K4HMF2_9EURY</name>
<sequence>MEKIFRRSDGKDLEILYPPHCEVCGNPIPDAFARSHPYCGACNSDPDRSDPPVRVRAFGKYLYHNEFPDDTLSNEIRRAKTDPAFIPHLLECLYHAMDHQYPELQDLDLVIPVMRGSGDGEYNPSALLAEGISRRYNKPYLDVLYKTEPYRPLHEIHDLHEKEEEIRGKIGCTQTFNGESVLLIDDTCINMVTKRECARVLRAHGAGEIWSLVLGRMVTREHLRVLRRYNG</sequence>
<dbReference type="Gene3D" id="3.40.50.2020">
    <property type="match status" value="1"/>
</dbReference>
<dbReference type="InterPro" id="IPR000836">
    <property type="entry name" value="PRTase_dom"/>
</dbReference>
<protein>
    <submittedName>
        <fullName evidence="2">ComF family protein</fullName>
    </submittedName>
</protein>
<evidence type="ECO:0000256" key="1">
    <source>
        <dbReference type="ARBA" id="ARBA00008007"/>
    </source>
</evidence>
<dbReference type="PANTHER" id="PTHR47505:SF1">
    <property type="entry name" value="DNA UTILIZATION PROTEIN YHGH"/>
    <property type="match status" value="1"/>
</dbReference>
<evidence type="ECO:0000313" key="2">
    <source>
        <dbReference type="EMBL" id="NVO66445.1"/>
    </source>
</evidence>
<dbReference type="AlphaFoldDB" id="A0A7K4HMF2"/>
<dbReference type="PANTHER" id="PTHR47505">
    <property type="entry name" value="DNA UTILIZATION PROTEIN YHGH"/>
    <property type="match status" value="1"/>
</dbReference>
<dbReference type="Proteomes" id="UP000570823">
    <property type="component" value="Unassembled WGS sequence"/>
</dbReference>
<dbReference type="RefSeq" id="WP_176788141.1">
    <property type="nucleotide sequence ID" value="NZ_JABXWR010000001.1"/>
</dbReference>
<reference evidence="2 3" key="1">
    <citation type="submission" date="2020-06" db="EMBL/GenBank/DDBJ databases">
        <title>Methanofollis fontis sp. nov., a methanogen isolated from marine sediments near a cold seep at Four-Way Closure Ridge offshore southwestern Taiwan.</title>
        <authorList>
            <person name="Chen S.-C."/>
            <person name="Teng N.-H."/>
            <person name="Lin Y.-S."/>
            <person name="Lai M.-C."/>
            <person name="Chen H.-H."/>
            <person name="Wang C.-C."/>
        </authorList>
    </citation>
    <scope>NUCLEOTIDE SEQUENCE [LARGE SCALE GENOMIC DNA]</scope>
    <source>
        <strain evidence="2 3">DSM 2702</strain>
    </source>
</reference>